<keyword evidence="7 9" id="KW-0472">Membrane</keyword>
<evidence type="ECO:0000256" key="3">
    <source>
        <dbReference type="ARBA" id="ARBA00022475"/>
    </source>
</evidence>
<dbReference type="InterPro" id="IPR003663">
    <property type="entry name" value="Sugar/inositol_transpt"/>
</dbReference>
<feature type="transmembrane region" description="Helical" evidence="9">
    <location>
        <begin position="316"/>
        <end position="340"/>
    </location>
</feature>
<dbReference type="PRINTS" id="PR00171">
    <property type="entry name" value="SUGRTRNSPORT"/>
</dbReference>
<evidence type="ECO:0000256" key="4">
    <source>
        <dbReference type="ARBA" id="ARBA00022597"/>
    </source>
</evidence>
<dbReference type="PROSITE" id="PS50850">
    <property type="entry name" value="MFS"/>
    <property type="match status" value="1"/>
</dbReference>
<evidence type="ECO:0000256" key="6">
    <source>
        <dbReference type="ARBA" id="ARBA00022989"/>
    </source>
</evidence>
<feature type="transmembrane region" description="Helical" evidence="9">
    <location>
        <begin position="163"/>
        <end position="183"/>
    </location>
</feature>
<dbReference type="SUPFAM" id="SSF103473">
    <property type="entry name" value="MFS general substrate transporter"/>
    <property type="match status" value="1"/>
</dbReference>
<dbReference type="GO" id="GO:0005886">
    <property type="term" value="C:plasma membrane"/>
    <property type="evidence" value="ECO:0007669"/>
    <property type="project" value="UniProtKB-SubCell"/>
</dbReference>
<feature type="transmembrane region" description="Helical" evidence="9">
    <location>
        <begin position="251"/>
        <end position="276"/>
    </location>
</feature>
<dbReference type="Proteomes" id="UP001168990">
    <property type="component" value="Unassembled WGS sequence"/>
</dbReference>
<feature type="transmembrane region" description="Helical" evidence="9">
    <location>
        <begin position="416"/>
        <end position="436"/>
    </location>
</feature>
<evidence type="ECO:0000313" key="12">
    <source>
        <dbReference type="Proteomes" id="UP001168990"/>
    </source>
</evidence>
<dbReference type="InterPro" id="IPR005829">
    <property type="entry name" value="Sugar_transporter_CS"/>
</dbReference>
<comment type="caution">
    <text evidence="11">The sequence shown here is derived from an EMBL/GenBank/DDBJ whole genome shotgun (WGS) entry which is preliminary data.</text>
</comment>
<feature type="transmembrane region" description="Helical" evidence="9">
    <location>
        <begin position="109"/>
        <end position="126"/>
    </location>
</feature>
<evidence type="ECO:0000256" key="2">
    <source>
        <dbReference type="ARBA" id="ARBA00022448"/>
    </source>
</evidence>
<keyword evidence="3" id="KW-1003">Cell membrane</keyword>
<evidence type="ECO:0000256" key="7">
    <source>
        <dbReference type="ARBA" id="ARBA00023136"/>
    </source>
</evidence>
<dbReference type="InterPro" id="IPR005828">
    <property type="entry name" value="MFS_sugar_transport-like"/>
</dbReference>
<gene>
    <name evidence="11" type="ORF">PV328_002027</name>
</gene>
<dbReference type="FunFam" id="1.20.1250.20:FF:000218">
    <property type="entry name" value="facilitated trehalose transporter Tret1"/>
    <property type="match status" value="1"/>
</dbReference>
<reference evidence="11" key="2">
    <citation type="submission" date="2023-03" db="EMBL/GenBank/DDBJ databases">
        <authorList>
            <person name="Inwood S.N."/>
            <person name="Skelly J.G."/>
            <person name="Guhlin J."/>
            <person name="Harrop T.W.R."/>
            <person name="Goldson S.G."/>
            <person name="Dearden P.K."/>
        </authorList>
    </citation>
    <scope>NUCLEOTIDE SEQUENCE</scope>
    <source>
        <strain evidence="11">Irish</strain>
        <tissue evidence="11">Whole body</tissue>
    </source>
</reference>
<dbReference type="InterPro" id="IPR036259">
    <property type="entry name" value="MFS_trans_sf"/>
</dbReference>
<dbReference type="PROSITE" id="PS00217">
    <property type="entry name" value="SUGAR_TRANSPORT_2"/>
    <property type="match status" value="1"/>
</dbReference>
<dbReference type="GO" id="GO:0022857">
    <property type="term" value="F:transmembrane transporter activity"/>
    <property type="evidence" value="ECO:0007669"/>
    <property type="project" value="InterPro"/>
</dbReference>
<evidence type="ECO:0000256" key="8">
    <source>
        <dbReference type="ARBA" id="ARBA00023180"/>
    </source>
</evidence>
<dbReference type="PANTHER" id="PTHR48021">
    <property type="match status" value="1"/>
</dbReference>
<accession>A0AA39FY81</accession>
<feature type="transmembrane region" description="Helical" evidence="9">
    <location>
        <begin position="346"/>
        <end position="365"/>
    </location>
</feature>
<keyword evidence="8" id="KW-0325">Glycoprotein</keyword>
<evidence type="ECO:0000313" key="11">
    <source>
        <dbReference type="EMBL" id="KAK0178042.1"/>
    </source>
</evidence>
<feature type="transmembrane region" description="Helical" evidence="9">
    <location>
        <begin position="79"/>
        <end position="97"/>
    </location>
</feature>
<evidence type="ECO:0000259" key="10">
    <source>
        <dbReference type="PROSITE" id="PS50850"/>
    </source>
</evidence>
<protein>
    <recommendedName>
        <fullName evidence="10">Major facilitator superfamily (MFS) profile domain-containing protein</fullName>
    </recommendedName>
</protein>
<dbReference type="EMBL" id="JAQQBS010000001">
    <property type="protein sequence ID" value="KAK0178042.1"/>
    <property type="molecule type" value="Genomic_DNA"/>
</dbReference>
<dbReference type="PANTHER" id="PTHR48021:SF46">
    <property type="entry name" value="MAJOR FACILITATOR SUPERFAMILY (MFS) PROFILE DOMAIN-CONTAINING PROTEIN"/>
    <property type="match status" value="1"/>
</dbReference>
<name>A0AA39FY81_9HYME</name>
<dbReference type="Pfam" id="PF00083">
    <property type="entry name" value="Sugar_tr"/>
    <property type="match status" value="1"/>
</dbReference>
<feature type="transmembrane region" description="Helical" evidence="9">
    <location>
        <begin position="138"/>
        <end position="157"/>
    </location>
</feature>
<dbReference type="InterPro" id="IPR050549">
    <property type="entry name" value="MFS_Trehalose_Transporter"/>
</dbReference>
<feature type="transmembrane region" description="Helical" evidence="9">
    <location>
        <begin position="377"/>
        <end position="396"/>
    </location>
</feature>
<comment type="subcellular location">
    <subcellularLocation>
        <location evidence="1">Cell membrane</location>
        <topology evidence="1">Multi-pass membrane protein</topology>
    </subcellularLocation>
</comment>
<dbReference type="AlphaFoldDB" id="A0AA39FY81"/>
<keyword evidence="4" id="KW-0762">Sugar transport</keyword>
<evidence type="ECO:0000256" key="1">
    <source>
        <dbReference type="ARBA" id="ARBA00004651"/>
    </source>
</evidence>
<organism evidence="11 12">
    <name type="scientific">Microctonus aethiopoides</name>
    <dbReference type="NCBI Taxonomy" id="144406"/>
    <lineage>
        <taxon>Eukaryota</taxon>
        <taxon>Metazoa</taxon>
        <taxon>Ecdysozoa</taxon>
        <taxon>Arthropoda</taxon>
        <taxon>Hexapoda</taxon>
        <taxon>Insecta</taxon>
        <taxon>Pterygota</taxon>
        <taxon>Neoptera</taxon>
        <taxon>Endopterygota</taxon>
        <taxon>Hymenoptera</taxon>
        <taxon>Apocrita</taxon>
        <taxon>Ichneumonoidea</taxon>
        <taxon>Braconidae</taxon>
        <taxon>Euphorinae</taxon>
        <taxon>Microctonus</taxon>
    </lineage>
</organism>
<dbReference type="Gene3D" id="1.20.1250.20">
    <property type="entry name" value="MFS general substrate transporter like domains"/>
    <property type="match status" value="1"/>
</dbReference>
<dbReference type="InterPro" id="IPR020846">
    <property type="entry name" value="MFS_dom"/>
</dbReference>
<feature type="transmembrane region" description="Helical" evidence="9">
    <location>
        <begin position="288"/>
        <end position="309"/>
    </location>
</feature>
<feature type="transmembrane region" description="Helical" evidence="9">
    <location>
        <begin position="9"/>
        <end position="31"/>
    </location>
</feature>
<sequence>MDREIIHQVIIGAVCSLLVVDCGFHEGWATVTLPLFAKGDDPITLTSDQEVLIINLLYVGVGIGALAPIFLMDKIGRKWTLIFAALPKIFSWIAISFANSNITLCGARLLAGVGCGITYSVMPMYIGEISSKRTRGPLGTLITVLINVGLLIIYVIGLRVDRFTMGMISLGIPVLFVVTFIWLPESSVYLTRKNRLTHAKQTLMWSLGKDDVEKELEEIRRIVFTEDQVRHIGLLGSMKVAVKTEACKKAIIIMFILGNVLTLTGAAPILAYQSFIFDKAGFDIGADVGIVVTGCAIVIAGIVCVLFVKIIGKRKLIVFAAPLTTISLGLVAIFFTLMAYGVNVESINWIPTVFIVIYVILYGLALNPMPLAYLGEIFPFDVKVPAGICASIYYALSTTATVKVFQVLNDSYGTHVPFWLFTGITFVLSIFIYIYVIETEGLTLEEIQHALSKPSITQKSANRIEINPVNRIVITSFSTNSTTN</sequence>
<proteinExistence type="predicted"/>
<feature type="transmembrane region" description="Helical" evidence="9">
    <location>
        <begin position="51"/>
        <end position="72"/>
    </location>
</feature>
<keyword evidence="2" id="KW-0813">Transport</keyword>
<keyword evidence="5 9" id="KW-0812">Transmembrane</keyword>
<keyword evidence="12" id="KW-1185">Reference proteome</keyword>
<reference evidence="11" key="1">
    <citation type="journal article" date="2023" name="bioRxiv">
        <title>Scaffold-level genome assemblies of two parasitoid biocontrol wasps reveal the parthenogenesis mechanism and an associated novel virus.</title>
        <authorList>
            <person name="Inwood S."/>
            <person name="Skelly J."/>
            <person name="Guhlin J."/>
            <person name="Harrop T."/>
            <person name="Goldson S."/>
            <person name="Dearden P."/>
        </authorList>
    </citation>
    <scope>NUCLEOTIDE SEQUENCE</scope>
    <source>
        <strain evidence="11">Irish</strain>
        <tissue evidence="11">Whole body</tissue>
    </source>
</reference>
<evidence type="ECO:0000256" key="9">
    <source>
        <dbReference type="SAM" id="Phobius"/>
    </source>
</evidence>
<keyword evidence="6 9" id="KW-1133">Transmembrane helix</keyword>
<evidence type="ECO:0000256" key="5">
    <source>
        <dbReference type="ARBA" id="ARBA00022692"/>
    </source>
</evidence>
<feature type="domain" description="Major facilitator superfamily (MFS) profile" evidence="10">
    <location>
        <begin position="1"/>
        <end position="440"/>
    </location>
</feature>